<dbReference type="Proteomes" id="UP001196413">
    <property type="component" value="Unassembled WGS sequence"/>
</dbReference>
<feature type="compositionally biased region" description="Polar residues" evidence="1">
    <location>
        <begin position="38"/>
        <end position="50"/>
    </location>
</feature>
<organism evidence="2 3">
    <name type="scientific">Parelaphostrongylus tenuis</name>
    <name type="common">Meningeal worm</name>
    <dbReference type="NCBI Taxonomy" id="148309"/>
    <lineage>
        <taxon>Eukaryota</taxon>
        <taxon>Metazoa</taxon>
        <taxon>Ecdysozoa</taxon>
        <taxon>Nematoda</taxon>
        <taxon>Chromadorea</taxon>
        <taxon>Rhabditida</taxon>
        <taxon>Rhabditina</taxon>
        <taxon>Rhabditomorpha</taxon>
        <taxon>Strongyloidea</taxon>
        <taxon>Metastrongylidae</taxon>
        <taxon>Parelaphostrongylus</taxon>
    </lineage>
</organism>
<keyword evidence="3" id="KW-1185">Reference proteome</keyword>
<comment type="caution">
    <text evidence="2">The sequence shown here is derived from an EMBL/GenBank/DDBJ whole genome shotgun (WGS) entry which is preliminary data.</text>
</comment>
<reference evidence="2" key="1">
    <citation type="submission" date="2021-06" db="EMBL/GenBank/DDBJ databases">
        <title>Parelaphostrongylus tenuis whole genome reference sequence.</title>
        <authorList>
            <person name="Garwood T.J."/>
            <person name="Larsen P.A."/>
            <person name="Fountain-Jones N.M."/>
            <person name="Garbe J.R."/>
            <person name="Macchietto M.G."/>
            <person name="Kania S.A."/>
            <person name="Gerhold R.W."/>
            <person name="Richards J.E."/>
            <person name="Wolf T.M."/>
        </authorList>
    </citation>
    <scope>NUCLEOTIDE SEQUENCE</scope>
    <source>
        <strain evidence="2">MNPRO001-30</strain>
        <tissue evidence="2">Meninges</tissue>
    </source>
</reference>
<dbReference type="EMBL" id="JAHQIW010006776">
    <property type="protein sequence ID" value="KAJ1370401.1"/>
    <property type="molecule type" value="Genomic_DNA"/>
</dbReference>
<evidence type="ECO:0000256" key="1">
    <source>
        <dbReference type="SAM" id="MobiDB-lite"/>
    </source>
</evidence>
<evidence type="ECO:0000313" key="3">
    <source>
        <dbReference type="Proteomes" id="UP001196413"/>
    </source>
</evidence>
<dbReference type="AlphaFoldDB" id="A0AAD5WHU3"/>
<evidence type="ECO:0000313" key="2">
    <source>
        <dbReference type="EMBL" id="KAJ1370401.1"/>
    </source>
</evidence>
<accession>A0AAD5WHU3</accession>
<proteinExistence type="predicted"/>
<name>A0AAD5WHU3_PARTN</name>
<sequence>MVACSATSVKPPPSPQPHNREHVEKRISQVANRAGTMYTKSYTETQRLRI</sequence>
<gene>
    <name evidence="2" type="ORF">KIN20_032115</name>
</gene>
<feature type="region of interest" description="Disordered" evidence="1">
    <location>
        <begin position="1"/>
        <end position="50"/>
    </location>
</feature>
<protein>
    <submittedName>
        <fullName evidence="2">Uncharacterized protein</fullName>
    </submittedName>
</protein>
<feature type="compositionally biased region" description="Basic and acidic residues" evidence="1">
    <location>
        <begin position="18"/>
        <end position="27"/>
    </location>
</feature>